<dbReference type="InterPro" id="IPR050422">
    <property type="entry name" value="X-Pro_aminopeptidase_P"/>
</dbReference>
<dbReference type="Pfam" id="PF00557">
    <property type="entry name" value="Peptidase_M24"/>
    <property type="match status" value="1"/>
</dbReference>
<dbReference type="SUPFAM" id="SSF55920">
    <property type="entry name" value="Creatinase/aminopeptidase"/>
    <property type="match status" value="1"/>
</dbReference>
<dbReference type="AlphaFoldDB" id="A0A4R3NNL3"/>
<name>A0A4R3NNL3_9HYPH</name>
<dbReference type="InterPro" id="IPR032416">
    <property type="entry name" value="Peptidase_M24_C"/>
</dbReference>
<comment type="caution">
    <text evidence="8">The sequence shown here is derived from an EMBL/GenBank/DDBJ whole genome shotgun (WGS) entry which is preliminary data.</text>
</comment>
<dbReference type="InterPro" id="IPR036005">
    <property type="entry name" value="Creatinase/aminopeptidase-like"/>
</dbReference>
<dbReference type="SUPFAM" id="SSF53092">
    <property type="entry name" value="Creatinase/prolidase N-terminal domain"/>
    <property type="match status" value="1"/>
</dbReference>
<comment type="similarity">
    <text evidence="1">Belongs to the peptidase M24B family.</text>
</comment>
<evidence type="ECO:0000256" key="2">
    <source>
        <dbReference type="ARBA" id="ARBA00022723"/>
    </source>
</evidence>
<gene>
    <name evidence="8" type="ORF">EDC90_103910</name>
</gene>
<keyword evidence="2" id="KW-0479">Metal-binding</keyword>
<dbReference type="Gene3D" id="3.90.230.10">
    <property type="entry name" value="Creatinase/methionine aminopeptidase superfamily"/>
    <property type="match status" value="1"/>
</dbReference>
<keyword evidence="4" id="KW-0464">Manganese</keyword>
<dbReference type="CDD" id="cd01085">
    <property type="entry name" value="APP"/>
    <property type="match status" value="1"/>
</dbReference>
<evidence type="ECO:0000259" key="5">
    <source>
        <dbReference type="Pfam" id="PF00557"/>
    </source>
</evidence>
<sequence>MTANPDIRSRVSALRRLLKADHLNGFIIPRADAHQSEVAAPHDDRLAFITGFSGSAGLAFVMPEKALIFVDGRYEIQVRHEVDPALYAVHHLNNDPLDQWLATHGQAGWRIGFDPMLIDIALYDRLASAADKSGLTLVPVERDFFDEIWTDRPAKPIGQVRPMSAALSGESVAAKTARMGANLAASGADMLAETLPDNIAWLLNLRGSDIAMNPVPQSFMILKSDGSVDWFVDARKLPNDLSDFELEDVNILAPQDFVATVAQNAAGKKVMIDQSFAPTALRLAVEKAGGTAVATDNPLTIAKSRKTPAELQGYRDCHLEDGIALTEFLAWLETEAPPRAASGDPIREIEAEEKLLFFRSKRKGFLEASFRSISASGANAAMCHYGATSESNAPVTPAGPYLIDSGGQYENGTTDVTRTLFLSVPDEPIRRSYTAVLNGFIALISAQFPDGTCGHQLDALARLPLWQLGLDYDHGTGHGVGHNLLVHEYPHRFSKKANSYGFEPGIIMTIEPGYYEADTYGLRVENQVEVVRTAPGFCRFSSLTLAPIDLKAVDVDALSREEITFINDYHAEVRAKLAPLISDEARDFLMRSTQAL</sequence>
<dbReference type="Proteomes" id="UP000295097">
    <property type="component" value="Unassembled WGS sequence"/>
</dbReference>
<protein>
    <submittedName>
        <fullName evidence="8">Xaa-Pro aminopeptidase</fullName>
    </submittedName>
</protein>
<dbReference type="PANTHER" id="PTHR43763:SF6">
    <property type="entry name" value="XAA-PRO AMINOPEPTIDASE 1"/>
    <property type="match status" value="1"/>
</dbReference>
<dbReference type="Pfam" id="PF16188">
    <property type="entry name" value="Peptidase_M24_C"/>
    <property type="match status" value="1"/>
</dbReference>
<feature type="domain" description="Peptidase M24" evidence="5">
    <location>
        <begin position="315"/>
        <end position="530"/>
    </location>
</feature>
<keyword evidence="8" id="KW-0031">Aminopeptidase</keyword>
<accession>A0A4R3NNL3</accession>
<keyword evidence="9" id="KW-1185">Reference proteome</keyword>
<evidence type="ECO:0000259" key="6">
    <source>
        <dbReference type="Pfam" id="PF01321"/>
    </source>
</evidence>
<dbReference type="GO" id="GO:0005737">
    <property type="term" value="C:cytoplasm"/>
    <property type="evidence" value="ECO:0007669"/>
    <property type="project" value="UniProtKB-ARBA"/>
</dbReference>
<dbReference type="InterPro" id="IPR029149">
    <property type="entry name" value="Creatin/AminoP/Spt16_N"/>
</dbReference>
<evidence type="ECO:0000256" key="4">
    <source>
        <dbReference type="ARBA" id="ARBA00023211"/>
    </source>
</evidence>
<dbReference type="Pfam" id="PF01321">
    <property type="entry name" value="Creatinase_N"/>
    <property type="match status" value="1"/>
</dbReference>
<keyword evidence="8" id="KW-0645">Protease</keyword>
<dbReference type="InterPro" id="IPR000587">
    <property type="entry name" value="Creatinase_N"/>
</dbReference>
<reference evidence="8 9" key="1">
    <citation type="submission" date="2019-03" db="EMBL/GenBank/DDBJ databases">
        <title>Freshwater and sediment microbial communities from various areas in North America, analyzing microbe dynamics in response to fracking.</title>
        <authorList>
            <person name="Lamendella R."/>
        </authorList>
    </citation>
    <scope>NUCLEOTIDE SEQUENCE [LARGE SCALE GENOMIC DNA]</scope>
    <source>
        <strain evidence="8 9">175.2</strain>
    </source>
</reference>
<keyword evidence="3" id="KW-0378">Hydrolase</keyword>
<feature type="domain" description="Peptidase M24 C-terminal" evidence="7">
    <location>
        <begin position="536"/>
        <end position="596"/>
    </location>
</feature>
<dbReference type="Gene3D" id="3.40.350.10">
    <property type="entry name" value="Creatinase/prolidase N-terminal domain"/>
    <property type="match status" value="2"/>
</dbReference>
<feature type="domain" description="Creatinase N-terminal" evidence="6">
    <location>
        <begin position="10"/>
        <end position="141"/>
    </location>
</feature>
<organism evidence="8 9">
    <name type="scientific">Martelella mediterranea</name>
    <dbReference type="NCBI Taxonomy" id="293089"/>
    <lineage>
        <taxon>Bacteria</taxon>
        <taxon>Pseudomonadati</taxon>
        <taxon>Pseudomonadota</taxon>
        <taxon>Alphaproteobacteria</taxon>
        <taxon>Hyphomicrobiales</taxon>
        <taxon>Aurantimonadaceae</taxon>
        <taxon>Martelella</taxon>
    </lineage>
</organism>
<dbReference type="EMBL" id="SMAR01000039">
    <property type="protein sequence ID" value="TCT31761.1"/>
    <property type="molecule type" value="Genomic_DNA"/>
</dbReference>
<dbReference type="GO" id="GO:0046872">
    <property type="term" value="F:metal ion binding"/>
    <property type="evidence" value="ECO:0007669"/>
    <property type="project" value="UniProtKB-KW"/>
</dbReference>
<dbReference type="InterPro" id="IPR000994">
    <property type="entry name" value="Pept_M24"/>
</dbReference>
<evidence type="ECO:0000313" key="9">
    <source>
        <dbReference type="Proteomes" id="UP000295097"/>
    </source>
</evidence>
<evidence type="ECO:0000256" key="1">
    <source>
        <dbReference type="ARBA" id="ARBA00008766"/>
    </source>
</evidence>
<dbReference type="RefSeq" id="WP_132313874.1">
    <property type="nucleotide sequence ID" value="NZ_SMAR01000039.1"/>
</dbReference>
<proteinExistence type="inferred from homology"/>
<dbReference type="PANTHER" id="PTHR43763">
    <property type="entry name" value="XAA-PRO AMINOPEPTIDASE 1"/>
    <property type="match status" value="1"/>
</dbReference>
<dbReference type="OrthoDB" id="9806388at2"/>
<dbReference type="InterPro" id="IPR033740">
    <property type="entry name" value="Pept_M24B"/>
</dbReference>
<evidence type="ECO:0000259" key="7">
    <source>
        <dbReference type="Pfam" id="PF16188"/>
    </source>
</evidence>
<dbReference type="FunFam" id="3.90.230.10:FF:000007">
    <property type="entry name" value="Xaa-Pro aminopeptidase P"/>
    <property type="match status" value="1"/>
</dbReference>
<dbReference type="GO" id="GO:0070006">
    <property type="term" value="F:metalloaminopeptidase activity"/>
    <property type="evidence" value="ECO:0007669"/>
    <property type="project" value="InterPro"/>
</dbReference>
<dbReference type="Pfam" id="PF16189">
    <property type="entry name" value="Creatinase_N_2"/>
    <property type="match status" value="1"/>
</dbReference>
<evidence type="ECO:0000313" key="8">
    <source>
        <dbReference type="EMBL" id="TCT31761.1"/>
    </source>
</evidence>
<evidence type="ECO:0000256" key="3">
    <source>
        <dbReference type="ARBA" id="ARBA00022801"/>
    </source>
</evidence>